<protein>
    <submittedName>
        <fullName evidence="1">Uncharacterized protein</fullName>
    </submittedName>
</protein>
<proteinExistence type="predicted"/>
<organism evidence="1">
    <name type="scientific">Arundo donax</name>
    <name type="common">Giant reed</name>
    <name type="synonym">Donax arundinaceus</name>
    <dbReference type="NCBI Taxonomy" id="35708"/>
    <lineage>
        <taxon>Eukaryota</taxon>
        <taxon>Viridiplantae</taxon>
        <taxon>Streptophyta</taxon>
        <taxon>Embryophyta</taxon>
        <taxon>Tracheophyta</taxon>
        <taxon>Spermatophyta</taxon>
        <taxon>Magnoliopsida</taxon>
        <taxon>Liliopsida</taxon>
        <taxon>Poales</taxon>
        <taxon>Poaceae</taxon>
        <taxon>PACMAD clade</taxon>
        <taxon>Arundinoideae</taxon>
        <taxon>Arundineae</taxon>
        <taxon>Arundo</taxon>
    </lineage>
</organism>
<reference evidence="1" key="1">
    <citation type="submission" date="2014-09" db="EMBL/GenBank/DDBJ databases">
        <authorList>
            <person name="Magalhaes I.L.F."/>
            <person name="Oliveira U."/>
            <person name="Santos F.R."/>
            <person name="Vidigal T.H.D.A."/>
            <person name="Brescovit A.D."/>
            <person name="Santos A.J."/>
        </authorList>
    </citation>
    <scope>NUCLEOTIDE SEQUENCE</scope>
    <source>
        <tissue evidence="1">Shoot tissue taken approximately 20 cm above the soil surface</tissue>
    </source>
</reference>
<accession>A0A0A9C4Z6</accession>
<dbReference type="AlphaFoldDB" id="A0A0A9C4Z6"/>
<sequence>MSHFSQVPLQLFRLALKD</sequence>
<name>A0A0A9C4Z6_ARUDO</name>
<evidence type="ECO:0000313" key="1">
    <source>
        <dbReference type="EMBL" id="JAD68485.1"/>
    </source>
</evidence>
<dbReference type="EMBL" id="GBRH01229410">
    <property type="protein sequence ID" value="JAD68485.1"/>
    <property type="molecule type" value="Transcribed_RNA"/>
</dbReference>
<reference evidence="1" key="2">
    <citation type="journal article" date="2015" name="Data Brief">
        <title>Shoot transcriptome of the giant reed, Arundo donax.</title>
        <authorList>
            <person name="Barrero R.A."/>
            <person name="Guerrero F.D."/>
            <person name="Moolhuijzen P."/>
            <person name="Goolsby J.A."/>
            <person name="Tidwell J."/>
            <person name="Bellgard S.E."/>
            <person name="Bellgard M.I."/>
        </authorList>
    </citation>
    <scope>NUCLEOTIDE SEQUENCE</scope>
    <source>
        <tissue evidence="1">Shoot tissue taken approximately 20 cm above the soil surface</tissue>
    </source>
</reference>